<feature type="region of interest" description="Disordered" evidence="1">
    <location>
        <begin position="292"/>
        <end position="326"/>
    </location>
</feature>
<proteinExistence type="predicted"/>
<dbReference type="EMBL" id="KQ435015">
    <property type="protein sequence ID" value="KZC13880.1"/>
    <property type="molecule type" value="Genomic_DNA"/>
</dbReference>
<feature type="compositionally biased region" description="Polar residues" evidence="1">
    <location>
        <begin position="345"/>
        <end position="360"/>
    </location>
</feature>
<organism evidence="2 3">
    <name type="scientific">Dufourea novaeangliae</name>
    <name type="common">Sweat bee</name>
    <dbReference type="NCBI Taxonomy" id="178035"/>
    <lineage>
        <taxon>Eukaryota</taxon>
        <taxon>Metazoa</taxon>
        <taxon>Ecdysozoa</taxon>
        <taxon>Arthropoda</taxon>
        <taxon>Hexapoda</taxon>
        <taxon>Insecta</taxon>
        <taxon>Pterygota</taxon>
        <taxon>Neoptera</taxon>
        <taxon>Endopterygota</taxon>
        <taxon>Hymenoptera</taxon>
        <taxon>Apocrita</taxon>
        <taxon>Aculeata</taxon>
        <taxon>Apoidea</taxon>
        <taxon>Anthophila</taxon>
        <taxon>Halictidae</taxon>
        <taxon>Rophitinae</taxon>
        <taxon>Dufourea</taxon>
    </lineage>
</organism>
<sequence>MGHQSQYPRLRLDEYLDDRREPAPRTLAEAILPANDVASFQRRSTAISSFIAGLPPHYAHRVTFNHPDTLNQAINEAFKAAKLFGVENFAHAPYAQPPYSYAPQARPPAPYDVNRRWTEWREPRDEPDYELPRTAYTAHNSSPPERVAQTPDSTPTVGCQYDLPPHDYLGNAPDANSTGIETALVGEPEFDSTEDVTRPGNVQQKQQGYNNNLPLCLTTEEITFLRSLDQAEPSNNEDSTRNTKIQPPIAKKRVSWFLPPPTDLLELPQSTMVFAEPDESGITIGNVSNEHSTNKYTSSKPPIATVSHPSALTAKTPTDGSREGETNKTRANWQGAIKGIKHSDSTSPVHRQYSASTSPANRRHLNNTAMGHHSTYPRLRTDPHLDDRRIPGPSSVAEAILPARDQATFGSRRCVQGKALFNHNTNELLCGPCAWLESEEDLGQFYWGPQHFLMTENRAWHATRCSRCRNQVLIDKGNENCTGCLRAYLAVDREHRPAYPRLRAAPPRFEARTTDTGTQTEE</sequence>
<feature type="region of interest" description="Disordered" evidence="1">
    <location>
        <begin position="340"/>
        <end position="388"/>
    </location>
</feature>
<reference evidence="2 3" key="1">
    <citation type="submission" date="2015-07" db="EMBL/GenBank/DDBJ databases">
        <title>The genome of Dufourea novaeangliae.</title>
        <authorList>
            <person name="Pan H."/>
            <person name="Kapheim K."/>
        </authorList>
    </citation>
    <scope>NUCLEOTIDE SEQUENCE [LARGE SCALE GENOMIC DNA]</scope>
    <source>
        <strain evidence="2">0120121106</strain>
        <tissue evidence="2">Whole body</tissue>
    </source>
</reference>
<feature type="region of interest" description="Disordered" evidence="1">
    <location>
        <begin position="503"/>
        <end position="522"/>
    </location>
</feature>
<feature type="compositionally biased region" description="Basic and acidic residues" evidence="1">
    <location>
        <begin position="379"/>
        <end position="388"/>
    </location>
</feature>
<feature type="compositionally biased region" description="Polar residues" evidence="1">
    <location>
        <begin position="307"/>
        <end position="319"/>
    </location>
</feature>
<name>A0A154PRZ1_DUFNO</name>
<dbReference type="AlphaFoldDB" id="A0A154PRZ1"/>
<keyword evidence="3" id="KW-1185">Reference proteome</keyword>
<evidence type="ECO:0000313" key="2">
    <source>
        <dbReference type="EMBL" id="KZC13880.1"/>
    </source>
</evidence>
<evidence type="ECO:0000256" key="1">
    <source>
        <dbReference type="SAM" id="MobiDB-lite"/>
    </source>
</evidence>
<dbReference type="Proteomes" id="UP000076502">
    <property type="component" value="Unassembled WGS sequence"/>
</dbReference>
<evidence type="ECO:0000313" key="3">
    <source>
        <dbReference type="Proteomes" id="UP000076502"/>
    </source>
</evidence>
<gene>
    <name evidence="2" type="ORF">WN55_06216</name>
</gene>
<accession>A0A154PRZ1</accession>
<protein>
    <submittedName>
        <fullName evidence="2">Uncharacterized protein</fullName>
    </submittedName>
</protein>